<protein>
    <recommendedName>
        <fullName evidence="11">Peptidase S1 domain-containing protein</fullName>
    </recommendedName>
</protein>
<evidence type="ECO:0000313" key="13">
    <source>
        <dbReference type="Proteomes" id="UP001153620"/>
    </source>
</evidence>
<evidence type="ECO:0000256" key="3">
    <source>
        <dbReference type="ARBA" id="ARBA00022588"/>
    </source>
</evidence>
<dbReference type="SUPFAM" id="SSF50494">
    <property type="entry name" value="Trypsin-like serine proteases"/>
    <property type="match status" value="1"/>
</dbReference>
<evidence type="ECO:0000259" key="11">
    <source>
        <dbReference type="PROSITE" id="PS50240"/>
    </source>
</evidence>
<feature type="region of interest" description="Disordered" evidence="9">
    <location>
        <begin position="314"/>
        <end position="351"/>
    </location>
</feature>
<feature type="signal peptide" evidence="10">
    <location>
        <begin position="1"/>
        <end position="18"/>
    </location>
</feature>
<keyword evidence="5" id="KW-0391">Immunity</keyword>
<evidence type="ECO:0000313" key="12">
    <source>
        <dbReference type="EMBL" id="CAG9810194.1"/>
    </source>
</evidence>
<dbReference type="GO" id="GO:0006508">
    <property type="term" value="P:proteolysis"/>
    <property type="evidence" value="ECO:0007669"/>
    <property type="project" value="InterPro"/>
</dbReference>
<feature type="chain" id="PRO_5040129429" description="Peptidase S1 domain-containing protein" evidence="10">
    <location>
        <begin position="19"/>
        <end position="491"/>
    </location>
</feature>
<dbReference type="Pfam" id="PF00089">
    <property type="entry name" value="Trypsin"/>
    <property type="match status" value="1"/>
</dbReference>
<reference evidence="12" key="2">
    <citation type="submission" date="2022-10" db="EMBL/GenBank/DDBJ databases">
        <authorList>
            <consortium name="ENA_rothamsted_submissions"/>
            <consortium name="culmorum"/>
            <person name="King R."/>
        </authorList>
    </citation>
    <scope>NUCLEOTIDE SEQUENCE</scope>
</reference>
<feature type="domain" description="Peptidase S1" evidence="11">
    <location>
        <begin position="13"/>
        <end position="278"/>
    </location>
</feature>
<feature type="compositionally biased region" description="Low complexity" evidence="9">
    <location>
        <begin position="432"/>
        <end position="445"/>
    </location>
</feature>
<accession>A0A9N9S530</accession>
<keyword evidence="7" id="KW-0325">Glycoprotein</keyword>
<evidence type="ECO:0000256" key="10">
    <source>
        <dbReference type="SAM" id="SignalP"/>
    </source>
</evidence>
<proteinExistence type="inferred from homology"/>
<evidence type="ECO:0000256" key="6">
    <source>
        <dbReference type="ARBA" id="ARBA00023157"/>
    </source>
</evidence>
<dbReference type="SMART" id="SM00020">
    <property type="entry name" value="Tryp_SPc"/>
    <property type="match status" value="1"/>
</dbReference>
<dbReference type="PRINTS" id="PR00722">
    <property type="entry name" value="CHYMOTRYPSIN"/>
</dbReference>
<evidence type="ECO:0000256" key="7">
    <source>
        <dbReference type="ARBA" id="ARBA00023180"/>
    </source>
</evidence>
<sequence length="491" mass="54964">MLKLLLIIPILQIVCTSAQESPIQSATQTESPWMVYFEVKGHRCGGAMIDDYHVLTAAHCFDRIKYSEFKNTRKLREALKIRIGEWKTESDPDCGEDVSDEVCDTTADILPKEVILHEKYNKRDQDKRFQYDIAIIKLGWPPRRSEVINVLRLTNPERCEEATSGEFWKTTGFGGDSKVKKRMEMVLLSHEECVKSIDESHLRKLNEDVHVCGRGLNGEKTCKGDAGSPVTNLVEGIPYLQGIVTFTDEEECIETETNTASVFLRVPCFYEWIHSKVPNISHAFIEKPKPPPTSGENEDTGSIEVFVAGESTTARPLGTTHGKIPPPTTTTTARSRITPSTSTRSTTKFTTSTRRVVISRSTTTEAIKVTNEPDDYHDDKEPEADSTTRATTQAWRRKTTPKPISTTKPVETTTEDESIHFNVNDPKNPNYSFSSASASSASSSANNDKGHLYDIRIDTGDDKVEETSTTETSNRFKKFTKSTRATTPSDY</sequence>
<keyword evidence="3" id="KW-0399">Innate immunity</keyword>
<dbReference type="Proteomes" id="UP001153620">
    <property type="component" value="Chromosome 4"/>
</dbReference>
<comment type="similarity">
    <text evidence="8">Belongs to the peptidase S1 family. CLIP subfamily.</text>
</comment>
<dbReference type="InterPro" id="IPR018114">
    <property type="entry name" value="TRYPSIN_HIS"/>
</dbReference>
<feature type="compositionally biased region" description="Basic and acidic residues" evidence="9">
    <location>
        <begin position="448"/>
        <end position="466"/>
    </location>
</feature>
<gene>
    <name evidence="12" type="ORF">CHIRRI_LOCUS13011</name>
</gene>
<keyword evidence="13" id="KW-1185">Reference proteome</keyword>
<dbReference type="PROSITE" id="PS50240">
    <property type="entry name" value="TRYPSIN_DOM"/>
    <property type="match status" value="1"/>
</dbReference>
<dbReference type="GO" id="GO:0005576">
    <property type="term" value="C:extracellular region"/>
    <property type="evidence" value="ECO:0007669"/>
    <property type="project" value="UniProtKB-SubCell"/>
</dbReference>
<organism evidence="12 13">
    <name type="scientific">Chironomus riparius</name>
    <dbReference type="NCBI Taxonomy" id="315576"/>
    <lineage>
        <taxon>Eukaryota</taxon>
        <taxon>Metazoa</taxon>
        <taxon>Ecdysozoa</taxon>
        <taxon>Arthropoda</taxon>
        <taxon>Hexapoda</taxon>
        <taxon>Insecta</taxon>
        <taxon>Pterygota</taxon>
        <taxon>Neoptera</taxon>
        <taxon>Endopterygota</taxon>
        <taxon>Diptera</taxon>
        <taxon>Nematocera</taxon>
        <taxon>Chironomoidea</taxon>
        <taxon>Chironomidae</taxon>
        <taxon>Chironominae</taxon>
        <taxon>Chironomus</taxon>
    </lineage>
</organism>
<dbReference type="PROSITE" id="PS00134">
    <property type="entry name" value="TRYPSIN_HIS"/>
    <property type="match status" value="1"/>
</dbReference>
<dbReference type="OrthoDB" id="5565075at2759"/>
<dbReference type="GO" id="GO:0004252">
    <property type="term" value="F:serine-type endopeptidase activity"/>
    <property type="evidence" value="ECO:0007669"/>
    <property type="project" value="InterPro"/>
</dbReference>
<dbReference type="InterPro" id="IPR009003">
    <property type="entry name" value="Peptidase_S1_PA"/>
</dbReference>
<dbReference type="Gene3D" id="2.40.10.10">
    <property type="entry name" value="Trypsin-like serine proteases"/>
    <property type="match status" value="2"/>
</dbReference>
<feature type="region of interest" description="Disordered" evidence="9">
    <location>
        <begin position="370"/>
        <end position="491"/>
    </location>
</feature>
<evidence type="ECO:0000256" key="4">
    <source>
        <dbReference type="ARBA" id="ARBA00022729"/>
    </source>
</evidence>
<feature type="compositionally biased region" description="Low complexity" evidence="9">
    <location>
        <begin position="329"/>
        <end position="351"/>
    </location>
</feature>
<dbReference type="InterPro" id="IPR001314">
    <property type="entry name" value="Peptidase_S1A"/>
</dbReference>
<dbReference type="PANTHER" id="PTHR24260">
    <property type="match status" value="1"/>
</dbReference>
<dbReference type="GO" id="GO:0045087">
    <property type="term" value="P:innate immune response"/>
    <property type="evidence" value="ECO:0007669"/>
    <property type="project" value="UniProtKB-KW"/>
</dbReference>
<keyword evidence="4 10" id="KW-0732">Signal</keyword>
<dbReference type="InterPro" id="IPR001254">
    <property type="entry name" value="Trypsin_dom"/>
</dbReference>
<feature type="compositionally biased region" description="Polar residues" evidence="9">
    <location>
        <begin position="385"/>
        <end position="394"/>
    </location>
</feature>
<feature type="compositionally biased region" description="Acidic residues" evidence="9">
    <location>
        <begin position="372"/>
        <end position="384"/>
    </location>
</feature>
<evidence type="ECO:0000256" key="9">
    <source>
        <dbReference type="SAM" id="MobiDB-lite"/>
    </source>
</evidence>
<evidence type="ECO:0000256" key="5">
    <source>
        <dbReference type="ARBA" id="ARBA00022859"/>
    </source>
</evidence>
<dbReference type="AlphaFoldDB" id="A0A9N9S530"/>
<keyword evidence="6" id="KW-1015">Disulfide bond</keyword>
<keyword evidence="2" id="KW-0964">Secreted</keyword>
<dbReference type="InterPro" id="IPR051333">
    <property type="entry name" value="CLIP_Serine_Protease"/>
</dbReference>
<evidence type="ECO:0000256" key="8">
    <source>
        <dbReference type="ARBA" id="ARBA00024195"/>
    </source>
</evidence>
<evidence type="ECO:0000256" key="2">
    <source>
        <dbReference type="ARBA" id="ARBA00022525"/>
    </source>
</evidence>
<reference evidence="12" key="1">
    <citation type="submission" date="2022-01" db="EMBL/GenBank/DDBJ databases">
        <authorList>
            <person name="King R."/>
        </authorList>
    </citation>
    <scope>NUCLEOTIDE SEQUENCE</scope>
</reference>
<dbReference type="EMBL" id="OU895880">
    <property type="protein sequence ID" value="CAG9810194.1"/>
    <property type="molecule type" value="Genomic_DNA"/>
</dbReference>
<dbReference type="CDD" id="cd00190">
    <property type="entry name" value="Tryp_SPc"/>
    <property type="match status" value="1"/>
</dbReference>
<dbReference type="PANTHER" id="PTHR24260:SF135">
    <property type="entry name" value="CLIP DOMAIN-CONTAINING SERINE PROTEASE-RELATED"/>
    <property type="match status" value="1"/>
</dbReference>
<dbReference type="InterPro" id="IPR043504">
    <property type="entry name" value="Peptidase_S1_PA_chymotrypsin"/>
</dbReference>
<dbReference type="FunFam" id="2.40.10.10:FF:000028">
    <property type="entry name" value="Serine protease easter"/>
    <property type="match status" value="1"/>
</dbReference>
<evidence type="ECO:0000256" key="1">
    <source>
        <dbReference type="ARBA" id="ARBA00004613"/>
    </source>
</evidence>
<comment type="subcellular location">
    <subcellularLocation>
        <location evidence="1">Secreted</location>
    </subcellularLocation>
</comment>
<feature type="compositionally biased region" description="Polar residues" evidence="9">
    <location>
        <begin position="482"/>
        <end position="491"/>
    </location>
</feature>
<name>A0A9N9S530_9DIPT</name>